<dbReference type="InterPro" id="IPR045304">
    <property type="entry name" value="LbH_SAT"/>
</dbReference>
<keyword evidence="2 5" id="KW-0808">Transferase</keyword>
<proteinExistence type="inferred from homology"/>
<evidence type="ECO:0000313" key="5">
    <source>
        <dbReference type="EMBL" id="MFC3568984.1"/>
    </source>
</evidence>
<evidence type="ECO:0000256" key="2">
    <source>
        <dbReference type="ARBA" id="ARBA00022679"/>
    </source>
</evidence>
<reference evidence="6" key="1">
    <citation type="journal article" date="2019" name="Int. J. Syst. Evol. Microbiol.">
        <title>The Global Catalogue of Microorganisms (GCM) 10K type strain sequencing project: providing services to taxonomists for standard genome sequencing and annotation.</title>
        <authorList>
            <consortium name="The Broad Institute Genomics Platform"/>
            <consortium name="The Broad Institute Genome Sequencing Center for Infectious Disease"/>
            <person name="Wu L."/>
            <person name="Ma J."/>
        </authorList>
    </citation>
    <scope>NUCLEOTIDE SEQUENCE [LARGE SCALE GENOMIC DNA]</scope>
    <source>
        <strain evidence="6">VKM B-3226</strain>
    </source>
</reference>
<gene>
    <name evidence="5" type="ORF">ACFOMP_05930</name>
</gene>
<dbReference type="EMBL" id="JBHRXE010000012">
    <property type="protein sequence ID" value="MFC3568984.1"/>
    <property type="molecule type" value="Genomic_DNA"/>
</dbReference>
<organism evidence="5 6">
    <name type="scientific">Paracoccus simplex</name>
    <dbReference type="NCBI Taxonomy" id="2086346"/>
    <lineage>
        <taxon>Bacteria</taxon>
        <taxon>Pseudomonadati</taxon>
        <taxon>Pseudomonadota</taxon>
        <taxon>Alphaproteobacteria</taxon>
        <taxon>Rhodobacterales</taxon>
        <taxon>Paracoccaceae</taxon>
        <taxon>Paracoccus</taxon>
    </lineage>
</organism>
<dbReference type="EC" id="2.3.1.30" evidence="5"/>
<accession>A0ABV7S036</accession>
<keyword evidence="6" id="KW-1185">Reference proteome</keyword>
<comment type="similarity">
    <text evidence="1">Belongs to the transferase hexapeptide repeat family.</text>
</comment>
<name>A0ABV7S036_9RHOB</name>
<comment type="caution">
    <text evidence="5">The sequence shown here is derived from an EMBL/GenBank/DDBJ whole genome shotgun (WGS) entry which is preliminary data.</text>
</comment>
<sequence length="188" mass="20323">MFRILREDYRRHGSSLTDPAFVSLAIYRYGHWAIGLRNPALRWLASKPYALMKLFILNVTKVWIPPQVSIGADFHIIHAEGSLSIHPDVVIGDRCGVMHNVTIGTNMRPGAPVIGDDVFIGVNATVLGAIRIGDRVRIGANTAVTTNVPSDSVVIGSPARIYPSLPIFAAKKKAPPASAAEGRAPDHE</sequence>
<dbReference type="SUPFAM" id="SSF51161">
    <property type="entry name" value="Trimeric LpxA-like enzymes"/>
    <property type="match status" value="1"/>
</dbReference>
<dbReference type="InterPro" id="IPR001451">
    <property type="entry name" value="Hexapep"/>
</dbReference>
<evidence type="ECO:0000256" key="3">
    <source>
        <dbReference type="ARBA" id="ARBA00022737"/>
    </source>
</evidence>
<dbReference type="Pfam" id="PF00132">
    <property type="entry name" value="Hexapep"/>
    <property type="match status" value="1"/>
</dbReference>
<dbReference type="InterPro" id="IPR011004">
    <property type="entry name" value="Trimer_LpxA-like_sf"/>
</dbReference>
<dbReference type="Gene3D" id="2.160.10.10">
    <property type="entry name" value="Hexapeptide repeat proteins"/>
    <property type="match status" value="1"/>
</dbReference>
<evidence type="ECO:0000313" key="6">
    <source>
        <dbReference type="Proteomes" id="UP001595596"/>
    </source>
</evidence>
<dbReference type="PROSITE" id="PS00101">
    <property type="entry name" value="HEXAPEP_TRANSFERASES"/>
    <property type="match status" value="1"/>
</dbReference>
<dbReference type="Proteomes" id="UP001595596">
    <property type="component" value="Unassembled WGS sequence"/>
</dbReference>
<dbReference type="InterPro" id="IPR018357">
    <property type="entry name" value="Hexapep_transf_CS"/>
</dbReference>
<evidence type="ECO:0000256" key="4">
    <source>
        <dbReference type="ARBA" id="ARBA00023315"/>
    </source>
</evidence>
<dbReference type="CDD" id="cd03354">
    <property type="entry name" value="LbH_SAT"/>
    <property type="match status" value="1"/>
</dbReference>
<dbReference type="PANTHER" id="PTHR42811">
    <property type="entry name" value="SERINE ACETYLTRANSFERASE"/>
    <property type="match status" value="1"/>
</dbReference>
<keyword evidence="4 5" id="KW-0012">Acyltransferase</keyword>
<dbReference type="RefSeq" id="WP_379028531.1">
    <property type="nucleotide sequence ID" value="NZ_JBHRXE010000012.1"/>
</dbReference>
<keyword evidence="3" id="KW-0677">Repeat</keyword>
<dbReference type="GO" id="GO:0009001">
    <property type="term" value="F:serine O-acetyltransferase activity"/>
    <property type="evidence" value="ECO:0007669"/>
    <property type="project" value="UniProtKB-EC"/>
</dbReference>
<evidence type="ECO:0000256" key="1">
    <source>
        <dbReference type="ARBA" id="ARBA00007274"/>
    </source>
</evidence>
<protein>
    <submittedName>
        <fullName evidence="5">Serine O-acetyltransferase</fullName>
        <ecNumber evidence="5">2.3.1.30</ecNumber>
    </submittedName>
</protein>